<keyword evidence="2 6" id="KW-0067">ATP-binding</keyword>
<evidence type="ECO:0000259" key="10">
    <source>
        <dbReference type="PROSITE" id="PS51456"/>
    </source>
</evidence>
<dbReference type="SMART" id="SM00228">
    <property type="entry name" value="PDZ"/>
    <property type="match status" value="1"/>
</dbReference>
<dbReference type="GO" id="GO:0051015">
    <property type="term" value="F:actin filament binding"/>
    <property type="evidence" value="ECO:0007669"/>
    <property type="project" value="TreeGrafter"/>
</dbReference>
<dbReference type="GO" id="GO:0005737">
    <property type="term" value="C:cytoplasm"/>
    <property type="evidence" value="ECO:0007669"/>
    <property type="project" value="TreeGrafter"/>
</dbReference>
<evidence type="ECO:0000313" key="12">
    <source>
        <dbReference type="RefSeq" id="XP_022342425.1"/>
    </source>
</evidence>
<dbReference type="GO" id="GO:0005524">
    <property type="term" value="F:ATP binding"/>
    <property type="evidence" value="ECO:0007669"/>
    <property type="project" value="UniProtKB-UniRule"/>
</dbReference>
<dbReference type="Gene3D" id="2.30.42.10">
    <property type="match status" value="1"/>
</dbReference>
<keyword evidence="4 6" id="KW-0518">Myosin</keyword>
<dbReference type="InterPro" id="IPR001609">
    <property type="entry name" value="Myosin_head_motor_dom-like"/>
</dbReference>
<protein>
    <submittedName>
        <fullName evidence="12">Unconventional myosin-XVIIIa-like isoform X1</fullName>
    </submittedName>
</protein>
<dbReference type="InterPro" id="IPR036034">
    <property type="entry name" value="PDZ_sf"/>
</dbReference>
<dbReference type="CDD" id="cd01386">
    <property type="entry name" value="MYSc_Myo18"/>
    <property type="match status" value="1"/>
</dbReference>
<proteinExistence type="inferred from homology"/>
<feature type="compositionally biased region" description="Basic and acidic residues" evidence="8">
    <location>
        <begin position="1652"/>
        <end position="1668"/>
    </location>
</feature>
<dbReference type="PANTHER" id="PTHR45615:SF36">
    <property type="entry name" value="MYOSIN HEAVY CHAIN-LIKE, ISOFORM B-RELATED"/>
    <property type="match status" value="1"/>
</dbReference>
<dbReference type="FunFam" id="2.30.42.10:FF:000059">
    <property type="entry name" value="unconventional myosin-XVIIIa isoform X1"/>
    <property type="match status" value="1"/>
</dbReference>
<feature type="compositionally biased region" description="Basic and acidic residues" evidence="8">
    <location>
        <begin position="201"/>
        <end position="212"/>
    </location>
</feature>
<evidence type="ECO:0000256" key="3">
    <source>
        <dbReference type="ARBA" id="ARBA00023054"/>
    </source>
</evidence>
<dbReference type="Gene3D" id="3.40.850.10">
    <property type="entry name" value="Kinesin motor domain"/>
    <property type="match status" value="1"/>
</dbReference>
<evidence type="ECO:0000256" key="1">
    <source>
        <dbReference type="ARBA" id="ARBA00022741"/>
    </source>
</evidence>
<feature type="region of interest" description="Disordered" evidence="8">
    <location>
        <begin position="1979"/>
        <end position="2040"/>
    </location>
</feature>
<evidence type="ECO:0000256" key="4">
    <source>
        <dbReference type="ARBA" id="ARBA00023123"/>
    </source>
</evidence>
<dbReference type="Pfam" id="PF24556">
    <property type="entry name" value="SH3_Myosin-XVIIIa"/>
    <property type="match status" value="1"/>
</dbReference>
<feature type="compositionally biased region" description="Acidic residues" evidence="8">
    <location>
        <begin position="1979"/>
        <end position="1994"/>
    </location>
</feature>
<dbReference type="GO" id="GO:0032982">
    <property type="term" value="C:myosin filament"/>
    <property type="evidence" value="ECO:0007669"/>
    <property type="project" value="TreeGrafter"/>
</dbReference>
<dbReference type="GO" id="GO:0016460">
    <property type="term" value="C:myosin II complex"/>
    <property type="evidence" value="ECO:0007669"/>
    <property type="project" value="TreeGrafter"/>
</dbReference>
<keyword evidence="11" id="KW-1185">Reference proteome</keyword>
<dbReference type="CDD" id="cd06747">
    <property type="entry name" value="PDZ_MYO18-like"/>
    <property type="match status" value="1"/>
</dbReference>
<feature type="compositionally biased region" description="Basic and acidic residues" evidence="8">
    <location>
        <begin position="1422"/>
        <end position="1435"/>
    </location>
</feature>
<dbReference type="PROSITE" id="PS50096">
    <property type="entry name" value="IQ"/>
    <property type="match status" value="1"/>
</dbReference>
<dbReference type="GO" id="GO:0003774">
    <property type="term" value="F:cytoskeletal motor activity"/>
    <property type="evidence" value="ECO:0007669"/>
    <property type="project" value="UniProtKB-UniRule"/>
</dbReference>
<dbReference type="OrthoDB" id="2914378at2759"/>
<dbReference type="Proteomes" id="UP000694844">
    <property type="component" value="Chromosome 5"/>
</dbReference>
<dbReference type="Gene3D" id="1.10.10.820">
    <property type="match status" value="1"/>
</dbReference>
<dbReference type="Gene3D" id="3.30.70.1590">
    <property type="match status" value="1"/>
</dbReference>
<dbReference type="PRINTS" id="PR00193">
    <property type="entry name" value="MYOSINHEAVY"/>
</dbReference>
<evidence type="ECO:0000313" key="11">
    <source>
        <dbReference type="Proteomes" id="UP000694844"/>
    </source>
</evidence>
<evidence type="ECO:0000256" key="2">
    <source>
        <dbReference type="ARBA" id="ARBA00022840"/>
    </source>
</evidence>
<dbReference type="PROSITE" id="PS51456">
    <property type="entry name" value="MYOSIN_MOTOR"/>
    <property type="match status" value="1"/>
</dbReference>
<dbReference type="KEGG" id="cvn:111136109"/>
<comment type="similarity">
    <text evidence="6">Belongs to the TRAFAC class myosin-kinesin ATPase superfamily. Myosin family.</text>
</comment>
<feature type="domain" description="PDZ" evidence="9">
    <location>
        <begin position="225"/>
        <end position="316"/>
    </location>
</feature>
<dbReference type="SUPFAM" id="SSF50156">
    <property type="entry name" value="PDZ domain-like"/>
    <property type="match status" value="1"/>
</dbReference>
<feature type="compositionally biased region" description="Polar residues" evidence="8">
    <location>
        <begin position="1997"/>
        <end position="2006"/>
    </location>
</feature>
<organism evidence="11 12">
    <name type="scientific">Crassostrea virginica</name>
    <name type="common">Eastern oyster</name>
    <dbReference type="NCBI Taxonomy" id="6565"/>
    <lineage>
        <taxon>Eukaryota</taxon>
        <taxon>Metazoa</taxon>
        <taxon>Spiralia</taxon>
        <taxon>Lophotrochozoa</taxon>
        <taxon>Mollusca</taxon>
        <taxon>Bivalvia</taxon>
        <taxon>Autobranchia</taxon>
        <taxon>Pteriomorphia</taxon>
        <taxon>Ostreida</taxon>
        <taxon>Ostreoidea</taxon>
        <taxon>Ostreidae</taxon>
        <taxon>Crassostrea</taxon>
    </lineage>
</organism>
<dbReference type="SMART" id="SM00242">
    <property type="entry name" value="MYSc"/>
    <property type="match status" value="1"/>
</dbReference>
<accession>A0A8B8ER52</accession>
<dbReference type="InterPro" id="IPR001478">
    <property type="entry name" value="PDZ"/>
</dbReference>
<dbReference type="InterPro" id="IPR002928">
    <property type="entry name" value="Myosin_tail"/>
</dbReference>
<dbReference type="PROSITE" id="PS50106">
    <property type="entry name" value="PDZ"/>
    <property type="match status" value="1"/>
</dbReference>
<gene>
    <name evidence="12" type="primary">LOC111136109</name>
</gene>
<dbReference type="Pfam" id="PF00595">
    <property type="entry name" value="PDZ"/>
    <property type="match status" value="1"/>
</dbReference>
<evidence type="ECO:0000256" key="5">
    <source>
        <dbReference type="ARBA" id="ARBA00023175"/>
    </source>
</evidence>
<reference evidence="12" key="1">
    <citation type="submission" date="2025-08" db="UniProtKB">
        <authorList>
            <consortium name="RefSeq"/>
        </authorList>
    </citation>
    <scope>IDENTIFICATION</scope>
    <source>
        <tissue evidence="12">Whole sample</tissue>
    </source>
</reference>
<feature type="region of interest" description="Disordered" evidence="8">
    <location>
        <begin position="1415"/>
        <end position="1435"/>
    </location>
</feature>
<feature type="compositionally biased region" description="Basic residues" evidence="8">
    <location>
        <begin position="1"/>
        <end position="10"/>
    </location>
</feature>
<feature type="compositionally biased region" description="Low complexity" evidence="8">
    <location>
        <begin position="183"/>
        <end position="197"/>
    </location>
</feature>
<feature type="compositionally biased region" description="Low complexity" evidence="8">
    <location>
        <begin position="2007"/>
        <end position="2030"/>
    </location>
</feature>
<feature type="compositionally biased region" description="Polar residues" evidence="8">
    <location>
        <begin position="139"/>
        <end position="161"/>
    </location>
</feature>
<dbReference type="Gene3D" id="1.20.58.530">
    <property type="match status" value="1"/>
</dbReference>
<dbReference type="GeneID" id="111136109"/>
<dbReference type="InterPro" id="IPR027417">
    <property type="entry name" value="P-loop_NTPase"/>
</dbReference>
<feature type="compositionally biased region" description="Basic and acidic residues" evidence="8">
    <location>
        <begin position="172"/>
        <end position="182"/>
    </location>
</feature>
<sequence length="2040" mass="232019">MFSFMKHKDKKDKEEKKKEKKEKKEKEKKDKREPMTQDELNKLDEVKKGVFRRLSDKDKSKKAGYKSLPPGTGEVKRDTSDSSLSGGGPSSGHETSPEPPEQRVSLTKPQRLPSEGKADRKAAPSLAPKPKSILKGKVEQQQSTTKNLDDTTLLQENTRMNEFNAHVTAEPGKSDVVKKENKSLQSRTSMSSTDSGSPQKSPEKSYKSDLRLPEIIPPKPPRVRELVLHRQPTGGFGFTLRKAIILDNTEDGEEMKNTVVFAEPGSGPKALQTGLIPGDKLIEINGINVENISREEMVEMIRQSGETVTVKVQPIQELIELSVRPGNDGASVEVEETVSKGGTLKRSGSIRYKKGARSETEVQSEKAWLEAEKVWLVHKGGFASASIVKGNGMAPLPEGRVRIKLDHGGDVLEVDEDDVEKANPPQFDRTEDLASLRFLNESSALHSLRQRYGANLIHTYAGCNMVVVNPMHQMSIYSEKVIHVFKGCKQEDMPPHIYASGQMAYRDMLNSRRDQSVILMGRSGSGKSVNAKHILSYLTLAAGSINNILTGDKLNAISTLMDAFGNSRSILNTNASRYGQLTTLDFDHSGQIVSASIQVMLFEKTRVVRRPEGEPSFHVFYQMLAGLDSSLRNELQLNTLGDPNLFMTPLQRNEDRQRAATAWSKIFHAMETVGMSEEEKRAICYVLAAIYHLGVAGAVKGQNNKPQFARPAAALKASQLMGITQEELARQIFASGGSSTLSRSTSMRINRPLGGSPADKGQSDFNTNAMEALEGFVIGLYSAVFNAVVSLINRSMSSNIRTSSSITVVDLPGFQNPATCGRNSGATFEDLCYNYAQEKIQMLYHELTFTLQQDRYSQENIECDFEFVTSSPAAMVSLIDKPAQQLLRPIGNRHHGNDSHHSNHDHFHHVSDEVRTSGQEIKESDKKGLLWILDEEAIFPGATEDSFMDRLFTHHGEQKVKKDSLLRKASSLGNTFILNHYQGTNPVQYNASGWLKGCRENPLTKTAIQVLQDSKRQNINELFNTVKAPVAGMVSGSIVGMEGSTSLKRVGSMRRTFMSGTAGLKKRSMCLQVKFQVDSIIETIRKTKCHFVHCLLPQHNAGLWELKQGTSPQDKPSDENLMNIPLIRSQIRGAELLEGVRIYRQGFPDNMVFGEFRQRFQGLLPVANQPSKEADMKQAVLTILDHLDIDKLNYRVGLSQVFFRAGALNRLEMARDEKITGTIINLQASCRGFLARKNLEKLKVKHIAISCIQKNVRKLMLIKDWSWWKLFTKVQPLLDVHRTEEELKNREYELEQLKSKLEKIEKERNEYKTQSEKLENRLAEVTADLAEEHDTATHATEMLEAETADRMRLDKDLKDVQSKYGVLKRHAEKIEMEMTQMHLWQAQAMEGIDEDFGDDSIYKERYERVMRESTVSRKRMEKQHEEELEKEQSLKKNVERKLHEAIEDADDQRRQLSAAKKKAQRLAAEMQDTKLHLEEQMSRNNDLERKQRRFDAELNKSQEEVRDERNLREKLQRERDQLASAKLTLEQDLQRMKVEYEEKSEKVDRLNRELMDLTLTGTKGSDQEVMSLKKAKHELESKIKDQEEELDDQAGQIQQLEQTKIRLEMNLERSKQQHNKELEEKEEEIEELRYSMQKKLKNLENQMEEEYDDKKKLQQEKRELERQIQELGASAGTRNQEGEKRLKRDLIRTRALLRDAEIVIQKNQGSEGTKAQIKSLRNKLDDSEYAAAAATKAKKTMELEIQDLQQQLDDIFRAKTESENKAMALLREKTELQSQLDENEEDYNDVMRKYKAVVQQATLDQTLISQQSQQIEDLSSDRERLKQEIADLQLKIQNFEDNTVDKSAVGRLESKIRDLENKLDLEISQKHRLEVQVARTKEQVDKLVEEKEGLMSQKTQTEENVKRVQRQLRDLREEFSDAQKKEMEVSQKNKELESKVLDLEADFEQKHSDLKLAFKRISDLQAALEEDMISDDELMLNSDESDLDDDDDYLDQPRSSLYNHTGSHSSRSPRSLSSSSTQDSSHSPRPIQINGASGYD</sequence>
<keyword evidence="6" id="KW-0009">Actin-binding</keyword>
<dbReference type="Gene3D" id="4.10.270.10">
    <property type="entry name" value="Myosin, subunit A"/>
    <property type="match status" value="1"/>
</dbReference>
<feature type="region of interest" description="Disordered" evidence="8">
    <location>
        <begin position="1645"/>
        <end position="1686"/>
    </location>
</feature>
<name>A0A8B8ER52_CRAVI</name>
<keyword evidence="5 6" id="KW-0505">Motor protein</keyword>
<dbReference type="InterPro" id="IPR057772">
    <property type="entry name" value="SH3_Myo18a"/>
</dbReference>
<feature type="coiled-coil region" evidence="7">
    <location>
        <begin position="1280"/>
        <end position="1363"/>
    </location>
</feature>
<dbReference type="PANTHER" id="PTHR45615">
    <property type="entry name" value="MYOSIN HEAVY CHAIN, NON-MUSCLE"/>
    <property type="match status" value="1"/>
</dbReference>
<dbReference type="GO" id="GO:0031032">
    <property type="term" value="P:actomyosin structure organization"/>
    <property type="evidence" value="ECO:0007669"/>
    <property type="project" value="TreeGrafter"/>
</dbReference>
<dbReference type="Gene3D" id="1.20.120.720">
    <property type="entry name" value="Myosin VI head, motor domain, U50 subdomain"/>
    <property type="match status" value="1"/>
</dbReference>
<comment type="caution">
    <text evidence="6">Lacks conserved residue(s) required for the propagation of feature annotation.</text>
</comment>
<dbReference type="Gene3D" id="1.20.5.340">
    <property type="match status" value="1"/>
</dbReference>
<dbReference type="RefSeq" id="XP_022342425.1">
    <property type="nucleotide sequence ID" value="XM_022486717.1"/>
</dbReference>
<feature type="compositionally biased region" description="Basic and acidic residues" evidence="8">
    <location>
        <begin position="11"/>
        <end position="61"/>
    </location>
</feature>
<dbReference type="Pfam" id="PF01576">
    <property type="entry name" value="Myosin_tail_1"/>
    <property type="match status" value="1"/>
</dbReference>
<feature type="region of interest" description="Disordered" evidence="8">
    <location>
        <begin position="1"/>
        <end position="218"/>
    </location>
</feature>
<dbReference type="SUPFAM" id="SSF90257">
    <property type="entry name" value="Myosin rod fragments"/>
    <property type="match status" value="1"/>
</dbReference>
<evidence type="ECO:0000256" key="8">
    <source>
        <dbReference type="SAM" id="MobiDB-lite"/>
    </source>
</evidence>
<dbReference type="Pfam" id="PF00063">
    <property type="entry name" value="Myosin_head"/>
    <property type="match status" value="2"/>
</dbReference>
<feature type="domain" description="Myosin motor" evidence="10">
    <location>
        <begin position="428"/>
        <end position="1216"/>
    </location>
</feature>
<dbReference type="InterPro" id="IPR036961">
    <property type="entry name" value="Kinesin_motor_dom_sf"/>
</dbReference>
<feature type="coiled-coil region" evidence="7">
    <location>
        <begin position="1731"/>
        <end position="1953"/>
    </location>
</feature>
<keyword evidence="3 7" id="KW-0175">Coiled coil</keyword>
<feature type="binding site" evidence="6">
    <location>
        <begin position="521"/>
        <end position="528"/>
    </location>
    <ligand>
        <name>ATP</name>
        <dbReference type="ChEBI" id="CHEBI:30616"/>
    </ligand>
</feature>
<evidence type="ECO:0000256" key="6">
    <source>
        <dbReference type="PROSITE-ProRule" id="PRU00782"/>
    </source>
</evidence>
<dbReference type="SUPFAM" id="SSF52540">
    <property type="entry name" value="P-loop containing nucleoside triphosphate hydrolases"/>
    <property type="match status" value="1"/>
</dbReference>
<keyword evidence="1 6" id="KW-0547">Nucleotide-binding</keyword>
<dbReference type="InterPro" id="IPR036064">
    <property type="entry name" value="MYSc_Myo18"/>
</dbReference>
<evidence type="ECO:0000259" key="9">
    <source>
        <dbReference type="PROSITE" id="PS50106"/>
    </source>
</evidence>
<evidence type="ECO:0000256" key="7">
    <source>
        <dbReference type="SAM" id="Coils"/>
    </source>
</evidence>